<evidence type="ECO:0000259" key="1">
    <source>
        <dbReference type="Pfam" id="PF01656"/>
    </source>
</evidence>
<organism evidence="2">
    <name type="scientific">Clostridium symbiosum</name>
    <name type="common">Bacteroides symbiosus</name>
    <dbReference type="NCBI Taxonomy" id="1512"/>
    <lineage>
        <taxon>Bacteria</taxon>
        <taxon>Bacillati</taxon>
        <taxon>Bacillota</taxon>
        <taxon>Clostridia</taxon>
        <taxon>Lachnospirales</taxon>
        <taxon>Lachnospiraceae</taxon>
        <taxon>Otoolea</taxon>
    </lineage>
</organism>
<accession>A0A6N3DMS8</accession>
<dbReference type="PANTHER" id="PTHR13696:SF96">
    <property type="entry name" value="COBQ_COBB_MIND_PARA NUCLEOTIDE BINDING DOMAIN-CONTAINING PROTEIN"/>
    <property type="match status" value="1"/>
</dbReference>
<dbReference type="GO" id="GO:0016163">
    <property type="term" value="F:nitrogenase activity"/>
    <property type="evidence" value="ECO:0007669"/>
    <property type="project" value="UniProtKB-EC"/>
</dbReference>
<dbReference type="InterPro" id="IPR050678">
    <property type="entry name" value="DNA_Partitioning_ATPase"/>
</dbReference>
<sequence length="190" mass="20571">MFTILFLNQKGGVGKTTLADELAFALERRGSTVAFVSTDPQGGSVHEVCDDPDYAESCDYQIVDTAGVLNDGMGDWCRAADVILIPMLPSTRDVEPTMRTYQIAKDSGTGAAIRLVVNNFYAFGKLDKQLVEFLESEQVPVIAKVPRAVALSQAAAEGKSVAEHSPHSHVIPALEELADSIINEKEKKYV</sequence>
<dbReference type="SUPFAM" id="SSF52540">
    <property type="entry name" value="P-loop containing nucleoside triphosphate hydrolases"/>
    <property type="match status" value="1"/>
</dbReference>
<dbReference type="Gene3D" id="3.40.50.300">
    <property type="entry name" value="P-loop containing nucleotide triphosphate hydrolases"/>
    <property type="match status" value="1"/>
</dbReference>
<gene>
    <name evidence="2" type="primary">nifH</name>
    <name evidence="2" type="ORF">CSLFYP84_01772</name>
</gene>
<name>A0A6N3DMS8_CLOSY</name>
<dbReference type="AlphaFoldDB" id="A0A6N3DMS8"/>
<protein>
    <submittedName>
        <fullName evidence="2">Nitrogenase iron protein</fullName>
        <ecNumber evidence="2">1.18.6.1</ecNumber>
    </submittedName>
</protein>
<feature type="domain" description="CobQ/CobB/MinD/ParA nucleotide binding" evidence="1">
    <location>
        <begin position="4"/>
        <end position="161"/>
    </location>
</feature>
<evidence type="ECO:0000313" key="2">
    <source>
        <dbReference type="EMBL" id="VYU28121.1"/>
    </source>
</evidence>
<dbReference type="Pfam" id="PF01656">
    <property type="entry name" value="CbiA"/>
    <property type="match status" value="1"/>
</dbReference>
<dbReference type="PANTHER" id="PTHR13696">
    <property type="entry name" value="P-LOOP CONTAINING NUCLEOSIDE TRIPHOSPHATE HYDROLASE"/>
    <property type="match status" value="1"/>
</dbReference>
<dbReference type="EC" id="1.18.6.1" evidence="2"/>
<dbReference type="PIRSF" id="PIRSF009320">
    <property type="entry name" value="Nuc_binding_HP_1000"/>
    <property type="match status" value="1"/>
</dbReference>
<reference evidence="2" key="1">
    <citation type="submission" date="2019-11" db="EMBL/GenBank/DDBJ databases">
        <authorList>
            <person name="Feng L."/>
        </authorList>
    </citation>
    <scope>NUCLEOTIDE SEQUENCE</scope>
    <source>
        <strain evidence="2">CsymbiosumLFYP84</strain>
    </source>
</reference>
<dbReference type="InterPro" id="IPR027417">
    <property type="entry name" value="P-loop_NTPase"/>
</dbReference>
<dbReference type="InterPro" id="IPR002586">
    <property type="entry name" value="CobQ/CobB/MinD/ParA_Nub-bd_dom"/>
</dbReference>
<keyword evidence="2" id="KW-0560">Oxidoreductase</keyword>
<dbReference type="EMBL" id="CACRUA010000022">
    <property type="protein sequence ID" value="VYU28121.1"/>
    <property type="molecule type" value="Genomic_DNA"/>
</dbReference>
<proteinExistence type="predicted"/>
<dbReference type="CDD" id="cd02042">
    <property type="entry name" value="ParAB_family"/>
    <property type="match status" value="1"/>
</dbReference>